<sequence length="119" mass="13785">MSATHQILSAVILITFSLWINAQEISKNGDRSSYESLENKTHWINCTIDGVVHYDEECFDWLGKFFTWIGLGLFVIIFLLCGCLWYCVCTICSICCCTDQPRQVIYTRYVYPTTYTQIP</sequence>
<accession>A0A1J1IVI9</accession>
<keyword evidence="1" id="KW-0812">Transmembrane</keyword>
<name>A0A1J1IVI9_9DIPT</name>
<dbReference type="EMBL" id="CVRI01000059">
    <property type="protein sequence ID" value="CRL03722.1"/>
    <property type="molecule type" value="Genomic_DNA"/>
</dbReference>
<keyword evidence="1" id="KW-1133">Transmembrane helix</keyword>
<evidence type="ECO:0000313" key="4">
    <source>
        <dbReference type="Proteomes" id="UP000183832"/>
    </source>
</evidence>
<dbReference type="AlphaFoldDB" id="A0A1J1IVI9"/>
<evidence type="ECO:0000256" key="2">
    <source>
        <dbReference type="SAM" id="SignalP"/>
    </source>
</evidence>
<organism evidence="3 4">
    <name type="scientific">Clunio marinus</name>
    <dbReference type="NCBI Taxonomy" id="568069"/>
    <lineage>
        <taxon>Eukaryota</taxon>
        <taxon>Metazoa</taxon>
        <taxon>Ecdysozoa</taxon>
        <taxon>Arthropoda</taxon>
        <taxon>Hexapoda</taxon>
        <taxon>Insecta</taxon>
        <taxon>Pterygota</taxon>
        <taxon>Neoptera</taxon>
        <taxon>Endopterygota</taxon>
        <taxon>Diptera</taxon>
        <taxon>Nematocera</taxon>
        <taxon>Chironomoidea</taxon>
        <taxon>Chironomidae</taxon>
        <taxon>Clunio</taxon>
    </lineage>
</organism>
<dbReference type="OrthoDB" id="10511748at2759"/>
<feature type="transmembrane region" description="Helical" evidence="1">
    <location>
        <begin position="65"/>
        <end position="98"/>
    </location>
</feature>
<gene>
    <name evidence="3" type="ORF">CLUMA_CG016294</name>
</gene>
<evidence type="ECO:0000313" key="3">
    <source>
        <dbReference type="EMBL" id="CRL03722.1"/>
    </source>
</evidence>
<dbReference type="Proteomes" id="UP000183832">
    <property type="component" value="Unassembled WGS sequence"/>
</dbReference>
<feature type="signal peptide" evidence="2">
    <location>
        <begin position="1"/>
        <end position="22"/>
    </location>
</feature>
<keyword evidence="4" id="KW-1185">Reference proteome</keyword>
<reference evidence="3 4" key="1">
    <citation type="submission" date="2015-04" db="EMBL/GenBank/DDBJ databases">
        <authorList>
            <person name="Syromyatnikov M.Y."/>
            <person name="Popov V.N."/>
        </authorList>
    </citation>
    <scope>NUCLEOTIDE SEQUENCE [LARGE SCALE GENOMIC DNA]</scope>
</reference>
<keyword evidence="2" id="KW-0732">Signal</keyword>
<protein>
    <submittedName>
        <fullName evidence="3">CLUMA_CG016294, isoform A</fullName>
    </submittedName>
</protein>
<proteinExistence type="predicted"/>
<feature type="chain" id="PRO_5012158984" evidence="2">
    <location>
        <begin position="23"/>
        <end position="119"/>
    </location>
</feature>
<evidence type="ECO:0000256" key="1">
    <source>
        <dbReference type="SAM" id="Phobius"/>
    </source>
</evidence>
<keyword evidence="1" id="KW-0472">Membrane</keyword>